<dbReference type="AlphaFoldDB" id="A0AA42BP27"/>
<evidence type="ECO:0000256" key="1">
    <source>
        <dbReference type="SAM" id="MobiDB-lite"/>
    </source>
</evidence>
<gene>
    <name evidence="2" type="ORF">NLF92_03480</name>
</gene>
<protein>
    <submittedName>
        <fullName evidence="2">Uncharacterized protein</fullName>
    </submittedName>
</protein>
<name>A0AA42BP27_9ALTE</name>
<dbReference type="Proteomes" id="UP001165413">
    <property type="component" value="Unassembled WGS sequence"/>
</dbReference>
<accession>A0AA42BP27</accession>
<organism evidence="2 3">
    <name type="scientific">Opacimonas viscosa</name>
    <dbReference type="NCBI Taxonomy" id="2961944"/>
    <lineage>
        <taxon>Bacteria</taxon>
        <taxon>Pseudomonadati</taxon>
        <taxon>Pseudomonadota</taxon>
        <taxon>Gammaproteobacteria</taxon>
        <taxon>Alteromonadales</taxon>
        <taxon>Alteromonadaceae</taxon>
        <taxon>Opacimonas</taxon>
    </lineage>
</organism>
<dbReference type="EMBL" id="JANATA010000004">
    <property type="protein sequence ID" value="MCP3428006.1"/>
    <property type="molecule type" value="Genomic_DNA"/>
</dbReference>
<keyword evidence="3" id="KW-1185">Reference proteome</keyword>
<evidence type="ECO:0000313" key="2">
    <source>
        <dbReference type="EMBL" id="MCP3428006.1"/>
    </source>
</evidence>
<proteinExistence type="predicted"/>
<evidence type="ECO:0000313" key="3">
    <source>
        <dbReference type="Proteomes" id="UP001165413"/>
    </source>
</evidence>
<reference evidence="2" key="1">
    <citation type="submission" date="2022-07" db="EMBL/GenBank/DDBJ databases">
        <title>Characterization of the Novel Bacterium Alteromonas immobilis LMIT006 and Alteromonas gregis LMIT007.</title>
        <authorList>
            <person name="Lin X."/>
        </authorList>
    </citation>
    <scope>NUCLEOTIDE SEQUENCE</scope>
    <source>
        <strain evidence="2">LMIT007</strain>
    </source>
</reference>
<comment type="caution">
    <text evidence="2">The sequence shown here is derived from an EMBL/GenBank/DDBJ whole genome shotgun (WGS) entry which is preliminary data.</text>
</comment>
<feature type="region of interest" description="Disordered" evidence="1">
    <location>
        <begin position="1"/>
        <end position="82"/>
    </location>
</feature>
<sequence>MSDMMIPYLPRPSTVRLQQKPSGRVEKQLEVRKTVEDEADLTEEKFHPAYAARKQKHISKHNSSDQTGQNNDDDTEHLDIFV</sequence>
<dbReference type="RefSeq" id="WP_254098928.1">
    <property type="nucleotide sequence ID" value="NZ_JANATA010000004.1"/>
</dbReference>
<feature type="compositionally biased region" description="Basic and acidic residues" evidence="1">
    <location>
        <begin position="23"/>
        <end position="47"/>
    </location>
</feature>